<evidence type="ECO:0000313" key="1">
    <source>
        <dbReference type="EMBL" id="CRH03095.1"/>
    </source>
</evidence>
<dbReference type="Proteomes" id="UP000220158">
    <property type="component" value="Chromosome 2"/>
</dbReference>
<dbReference type="GeneID" id="39734539"/>
<protein>
    <submittedName>
        <fullName evidence="1">Uncharacterized protein</fullName>
    </submittedName>
</protein>
<evidence type="ECO:0000313" key="2">
    <source>
        <dbReference type="Proteomes" id="UP000220158"/>
    </source>
</evidence>
<dbReference type="RefSeq" id="XP_028535581.1">
    <property type="nucleotide sequence ID" value="XM_028679909.1"/>
</dbReference>
<gene>
    <name evidence="1" type="ORF">PRELSG_0212000</name>
</gene>
<sequence length="456" mass="53955">MTNLNYKRGYNSINDYNDEDHIKNKKNNNKKNENNTSFESNEFKCFDLNETCKKKILIENNIKEDKDVEKIGILAEHVDEIFFDTKIDLQILNKKNFNLKSYMDNNIRQLKKEDTSNLINIKDGNGNKRKYSLVDYKILCRKNKMSVIDVIENPLIEKELVEVVKKANLKVHWGSEKVKEFEKDNDNYSKNENNSEKAKIYKNSRHIINNSKKENELDAAIDLLKSYYQLKETFIYYISQNGKLLPANLSIFKKVINIKLSNDKIIKINIKNIIKVEDHLTNSKYIKIHNLENLNLIVIKYEKSSKVYYFPIIFKDKLKLCLFFTLLKSYHRINFKEFSEDAVELMSRYSLGVNVRKVSKNGRISDCKILIYDNIIRFFSTTKMKGKIFDILEDFISYETCINVSYFNLLDEVQKKQINQEECVVLHFINSSVPLIFSSPAERDNFIMLFLFLRRH</sequence>
<dbReference type="EMBL" id="LN835297">
    <property type="protein sequence ID" value="CRH03095.1"/>
    <property type="molecule type" value="Genomic_DNA"/>
</dbReference>
<name>A0A1J1HCS0_PLARL</name>
<dbReference type="KEGG" id="prel:PRELSG_0212000"/>
<dbReference type="VEuPathDB" id="PlasmoDB:PRELSG_0212000"/>
<reference evidence="1 2" key="1">
    <citation type="submission" date="2015-04" db="EMBL/GenBank/DDBJ databases">
        <authorList>
            <consortium name="Pathogen Informatics"/>
        </authorList>
    </citation>
    <scope>NUCLEOTIDE SEQUENCE [LARGE SCALE GENOMIC DNA]</scope>
    <source>
        <strain evidence="1 2">SGS1</strain>
    </source>
</reference>
<proteinExistence type="predicted"/>
<dbReference type="OrthoDB" id="10361858at2759"/>
<keyword evidence="2" id="KW-1185">Reference proteome</keyword>
<accession>A0A1J1HCS0</accession>
<dbReference type="AlphaFoldDB" id="A0A1J1HCS0"/>
<organism evidence="1 2">
    <name type="scientific">Plasmodium relictum</name>
    <dbReference type="NCBI Taxonomy" id="85471"/>
    <lineage>
        <taxon>Eukaryota</taxon>
        <taxon>Sar</taxon>
        <taxon>Alveolata</taxon>
        <taxon>Apicomplexa</taxon>
        <taxon>Aconoidasida</taxon>
        <taxon>Haemosporida</taxon>
        <taxon>Plasmodiidae</taxon>
        <taxon>Plasmodium</taxon>
        <taxon>Plasmodium (Haemamoeba)</taxon>
    </lineage>
</organism>